<dbReference type="InterPro" id="IPR043504">
    <property type="entry name" value="Peptidase_S1_PA_chymotrypsin"/>
</dbReference>
<dbReference type="OrthoDB" id="10002959at2759"/>
<dbReference type="PANTHER" id="PTHR24264">
    <property type="entry name" value="TRYPSIN-RELATED"/>
    <property type="match status" value="1"/>
</dbReference>
<evidence type="ECO:0000259" key="5">
    <source>
        <dbReference type="PROSITE" id="PS50240"/>
    </source>
</evidence>
<reference evidence="8 9" key="2">
    <citation type="submission" date="2025-04" db="UniProtKB">
        <authorList>
            <consortium name="RefSeq"/>
        </authorList>
    </citation>
    <scope>IDENTIFICATION</scope>
    <source>
        <strain evidence="8 9">DH4</strain>
        <tissue evidence="8 9">Whole body</tissue>
    </source>
</reference>
<dbReference type="PROSITE" id="PS50240">
    <property type="entry name" value="TRYPSIN_DOM"/>
    <property type="match status" value="1"/>
</dbReference>
<evidence type="ECO:0000256" key="1">
    <source>
        <dbReference type="ARBA" id="ARBA00022670"/>
    </source>
</evidence>
<dbReference type="EnsemblMetazoa" id="XM_006570932">
    <property type="protein sequence ID" value="XP_006570995"/>
    <property type="gene ID" value="LOC100576838"/>
</dbReference>
<dbReference type="GeneID" id="100576838"/>
<evidence type="ECO:0000256" key="2">
    <source>
        <dbReference type="ARBA" id="ARBA00022801"/>
    </source>
</evidence>
<reference evidence="6" key="1">
    <citation type="submission" date="2021-01" db="UniProtKB">
        <authorList>
            <consortium name="EnsemblMetazoa"/>
        </authorList>
    </citation>
    <scope>IDENTIFICATION</scope>
    <source>
        <strain evidence="6">DH4</strain>
    </source>
</reference>
<proteinExistence type="predicted"/>
<feature type="domain" description="Peptidase S1" evidence="5">
    <location>
        <begin position="23"/>
        <end position="107"/>
    </location>
</feature>
<feature type="transmembrane region" description="Helical" evidence="4">
    <location>
        <begin position="111"/>
        <end position="129"/>
    </location>
</feature>
<accession>A0A7M7H4Y1</accession>
<keyword evidence="7" id="KW-1185">Reference proteome</keyword>
<keyword evidence="1" id="KW-0645">Protease</keyword>
<evidence type="ECO:0000313" key="9">
    <source>
        <dbReference type="RefSeq" id="XP_006570995.1"/>
    </source>
</evidence>
<accession>A0A8B6Z8W7</accession>
<name>A0A7M7H4Y1_APIME</name>
<evidence type="ECO:0000256" key="4">
    <source>
        <dbReference type="SAM" id="Phobius"/>
    </source>
</evidence>
<keyword evidence="4" id="KW-0812">Transmembrane</keyword>
<protein>
    <submittedName>
        <fullName evidence="8 9">Anionic trypsin-2</fullName>
    </submittedName>
</protein>
<dbReference type="GO" id="GO:0005615">
    <property type="term" value="C:extracellular space"/>
    <property type="evidence" value="ECO:0007669"/>
    <property type="project" value="TreeGrafter"/>
</dbReference>
<dbReference type="KEGG" id="ame:100576838"/>
<dbReference type="GO" id="GO:0004252">
    <property type="term" value="F:serine-type endopeptidase activity"/>
    <property type="evidence" value="ECO:0007669"/>
    <property type="project" value="InterPro"/>
</dbReference>
<accession>A0A8B6Z8W4</accession>
<keyword evidence="4" id="KW-1133">Transmembrane helix</keyword>
<dbReference type="InterPro" id="IPR009003">
    <property type="entry name" value="Peptidase_S1_PA"/>
</dbReference>
<gene>
    <name evidence="8 9" type="primary">LOC100576838</name>
</gene>
<dbReference type="RefSeq" id="XP_006570995.1">
    <property type="nucleotide sequence ID" value="XM_006570932.3"/>
</dbReference>
<dbReference type="RefSeq" id="XP_006570994.1">
    <property type="nucleotide sequence ID" value="XM_006570931.3"/>
</dbReference>
<dbReference type="GO" id="GO:0006508">
    <property type="term" value="P:proteolysis"/>
    <property type="evidence" value="ECO:0007669"/>
    <property type="project" value="UniProtKB-KW"/>
</dbReference>
<dbReference type="Pfam" id="PF00089">
    <property type="entry name" value="Trypsin"/>
    <property type="match status" value="1"/>
</dbReference>
<dbReference type="PROSITE" id="PS00135">
    <property type="entry name" value="TRYPSIN_SER"/>
    <property type="match status" value="1"/>
</dbReference>
<accession>A0A7M7LPX8</accession>
<keyword evidence="3" id="KW-0720">Serine protease</keyword>
<dbReference type="InterPro" id="IPR050127">
    <property type="entry name" value="Serine_Proteases_S1"/>
</dbReference>
<keyword evidence="4" id="KW-0472">Membrane</keyword>
<organism evidence="6">
    <name type="scientific">Apis mellifera</name>
    <name type="common">Honeybee</name>
    <dbReference type="NCBI Taxonomy" id="7460"/>
    <lineage>
        <taxon>Eukaryota</taxon>
        <taxon>Metazoa</taxon>
        <taxon>Ecdysozoa</taxon>
        <taxon>Arthropoda</taxon>
        <taxon>Hexapoda</taxon>
        <taxon>Insecta</taxon>
        <taxon>Pterygota</taxon>
        <taxon>Neoptera</taxon>
        <taxon>Endopterygota</taxon>
        <taxon>Hymenoptera</taxon>
        <taxon>Apocrita</taxon>
        <taxon>Aculeata</taxon>
        <taxon>Apoidea</taxon>
        <taxon>Anthophila</taxon>
        <taxon>Apidae</taxon>
        <taxon>Apis</taxon>
    </lineage>
</organism>
<dbReference type="EnsemblMetazoa" id="XM_006570931">
    <property type="protein sequence ID" value="XP_006570994"/>
    <property type="gene ID" value="LOC100576838"/>
</dbReference>
<sequence>MCSEEISSVKNIRKMYKGTGTYLRHVHLPLIPHEKCPVEGVHPKFHLCAGVLKGGKDACQGDSGGPLLCKGVQIGIISWGKGCARPNSPGVYCRLDLYLDWINSTIKRNSAYQIASNISCIFVLIMLFIL</sequence>
<dbReference type="InterPro" id="IPR033116">
    <property type="entry name" value="TRYPSIN_SER"/>
</dbReference>
<dbReference type="PANTHER" id="PTHR24264:SF54">
    <property type="entry name" value="PEPTIDASE S1 DOMAIN-CONTAINING PROTEIN"/>
    <property type="match status" value="1"/>
</dbReference>
<evidence type="ECO:0000313" key="8">
    <source>
        <dbReference type="RefSeq" id="XP_006570994.1"/>
    </source>
</evidence>
<keyword evidence="2" id="KW-0378">Hydrolase</keyword>
<dbReference type="InterPro" id="IPR001254">
    <property type="entry name" value="Trypsin_dom"/>
</dbReference>
<dbReference type="Gene3D" id="2.40.10.10">
    <property type="entry name" value="Trypsin-like serine proteases"/>
    <property type="match status" value="1"/>
</dbReference>
<dbReference type="Proteomes" id="UP000005203">
    <property type="component" value="Linkage group LG6"/>
</dbReference>
<dbReference type="SMART" id="SM00020">
    <property type="entry name" value="Tryp_SPc"/>
    <property type="match status" value="1"/>
</dbReference>
<evidence type="ECO:0000256" key="3">
    <source>
        <dbReference type="ARBA" id="ARBA00022825"/>
    </source>
</evidence>
<dbReference type="AlphaFoldDB" id="A0A7M7H4Y1"/>
<evidence type="ECO:0000313" key="6">
    <source>
        <dbReference type="EnsemblMetazoa" id="XP_006570995"/>
    </source>
</evidence>
<evidence type="ECO:0000313" key="7">
    <source>
        <dbReference type="Proteomes" id="UP000005203"/>
    </source>
</evidence>
<dbReference type="SUPFAM" id="SSF50494">
    <property type="entry name" value="Trypsin-like serine proteases"/>
    <property type="match status" value="1"/>
</dbReference>